<evidence type="ECO:0000256" key="1">
    <source>
        <dbReference type="SAM" id="MobiDB-lite"/>
    </source>
</evidence>
<comment type="caution">
    <text evidence="2">The sequence shown here is derived from an EMBL/GenBank/DDBJ whole genome shotgun (WGS) entry which is preliminary data.</text>
</comment>
<organism evidence="2 3">
    <name type="scientific">Eumeta variegata</name>
    <name type="common">Bagworm moth</name>
    <name type="synonym">Eumeta japonica</name>
    <dbReference type="NCBI Taxonomy" id="151549"/>
    <lineage>
        <taxon>Eukaryota</taxon>
        <taxon>Metazoa</taxon>
        <taxon>Ecdysozoa</taxon>
        <taxon>Arthropoda</taxon>
        <taxon>Hexapoda</taxon>
        <taxon>Insecta</taxon>
        <taxon>Pterygota</taxon>
        <taxon>Neoptera</taxon>
        <taxon>Endopterygota</taxon>
        <taxon>Lepidoptera</taxon>
        <taxon>Glossata</taxon>
        <taxon>Ditrysia</taxon>
        <taxon>Tineoidea</taxon>
        <taxon>Psychidae</taxon>
        <taxon>Oiketicinae</taxon>
        <taxon>Eumeta</taxon>
    </lineage>
</organism>
<dbReference type="AlphaFoldDB" id="A0A4C1TNQ5"/>
<feature type="region of interest" description="Disordered" evidence="1">
    <location>
        <begin position="194"/>
        <end position="243"/>
    </location>
</feature>
<protein>
    <submittedName>
        <fullName evidence="2">Uncharacterized protein</fullName>
    </submittedName>
</protein>
<evidence type="ECO:0000313" key="3">
    <source>
        <dbReference type="Proteomes" id="UP000299102"/>
    </source>
</evidence>
<keyword evidence="3" id="KW-1185">Reference proteome</keyword>
<proteinExistence type="predicted"/>
<feature type="compositionally biased region" description="Polar residues" evidence="1">
    <location>
        <begin position="221"/>
        <end position="231"/>
    </location>
</feature>
<dbReference type="EMBL" id="BGZK01000071">
    <property type="protein sequence ID" value="GBP15351.1"/>
    <property type="molecule type" value="Genomic_DNA"/>
</dbReference>
<dbReference type="Proteomes" id="UP000299102">
    <property type="component" value="Unassembled WGS sequence"/>
</dbReference>
<evidence type="ECO:0000313" key="2">
    <source>
        <dbReference type="EMBL" id="GBP15351.1"/>
    </source>
</evidence>
<reference evidence="2 3" key="1">
    <citation type="journal article" date="2019" name="Commun. Biol.">
        <title>The bagworm genome reveals a unique fibroin gene that provides high tensile strength.</title>
        <authorList>
            <person name="Kono N."/>
            <person name="Nakamura H."/>
            <person name="Ohtoshi R."/>
            <person name="Tomita M."/>
            <person name="Numata K."/>
            <person name="Arakawa K."/>
        </authorList>
    </citation>
    <scope>NUCLEOTIDE SEQUENCE [LARGE SCALE GENOMIC DNA]</scope>
</reference>
<gene>
    <name evidence="2" type="ORF">EVAR_80529_1</name>
</gene>
<sequence length="431" mass="48148">MALGLRAELKARREAVSRSGAGTEIENRGPTECRTRIKIKSVTGMKISAYEGWPRKALRPAARPLRAPQVGMTARLEVRTTRTRPSAEPHTPTVNSYFTTCPSVWIELAHGAGFVKIKIIRRMKSQAKPGNNVIVHFNSGYILLHREGVNIRRKEVERSLPQLVTLTERLRKLRELVKLRQVQERQSHVNITESSGLSQLEIDSAESPESMPAKAAGASRGASQSTSTPPGASSPRPILSVDLPGGGGWGNERLYIIPRAIAAPSTPAVRPRTTRYRWAPPPTRPVTRFFTPATASVVATAPVHTNINTRGRTQIRHLGTNEMRQPSIQNFNPPFCPWKALALNKTAIEILFQCLEQITVREKLLRGREPCRSRFGESPEPCRISSERRINDFIKHALYIQNLGECAFWLRKLAVYRSAGFTRKRASDEPI</sequence>
<accession>A0A4C1TNQ5</accession>
<name>A0A4C1TNQ5_EUMVA</name>